<evidence type="ECO:0000313" key="2">
    <source>
        <dbReference type="Proteomes" id="UP000450000"/>
    </source>
</evidence>
<dbReference type="InterPro" id="IPR036689">
    <property type="entry name" value="ESAT-6-like_sf"/>
</dbReference>
<dbReference type="SUPFAM" id="SSF140453">
    <property type="entry name" value="EsxAB dimer-like"/>
    <property type="match status" value="1"/>
</dbReference>
<accession>A0A6N7L6C3</accession>
<sequence length="121" mass="13236">MANEPFSVDTDGLHLQLPYVQQLAARFKGIASGLEGRLSDLGACWGDDATGEEFFKQYDSPHQEIHKGIGGIGQVVHSTAEGIHTMAVNFQRLEDTNIETVRRINTGAGEHRPAPERPMHG</sequence>
<reference evidence="1 2" key="1">
    <citation type="submission" date="2019-09" db="EMBL/GenBank/DDBJ databases">
        <title>Genome Sequences of Streptomyces kaniharaensis ATCC 21070.</title>
        <authorList>
            <person name="Zhu W."/>
            <person name="De Crecy-Lagard V."/>
            <person name="Richards N.G."/>
        </authorList>
    </citation>
    <scope>NUCLEOTIDE SEQUENCE [LARGE SCALE GENOMIC DNA]</scope>
    <source>
        <strain evidence="1 2">SF-557</strain>
    </source>
</reference>
<dbReference type="OrthoDB" id="3284120at2"/>
<dbReference type="EMBL" id="WBOF01000015">
    <property type="protein sequence ID" value="MQS18134.1"/>
    <property type="molecule type" value="Genomic_DNA"/>
</dbReference>
<keyword evidence="2" id="KW-1185">Reference proteome</keyword>
<comment type="caution">
    <text evidence="1">The sequence shown here is derived from an EMBL/GenBank/DDBJ whole genome shotgun (WGS) entry which is preliminary data.</text>
</comment>
<gene>
    <name evidence="1" type="ORF">F7Q99_39620</name>
</gene>
<protein>
    <submittedName>
        <fullName evidence="1">WXG100 family type VII secretion target</fullName>
    </submittedName>
</protein>
<name>A0A6N7L6C3_9ACTN</name>
<proteinExistence type="predicted"/>
<organism evidence="1 2">
    <name type="scientific">Streptomyces kaniharaensis</name>
    <dbReference type="NCBI Taxonomy" id="212423"/>
    <lineage>
        <taxon>Bacteria</taxon>
        <taxon>Bacillati</taxon>
        <taxon>Actinomycetota</taxon>
        <taxon>Actinomycetes</taxon>
        <taxon>Kitasatosporales</taxon>
        <taxon>Streptomycetaceae</taxon>
        <taxon>Streptomyces</taxon>
    </lineage>
</organism>
<dbReference type="Gene3D" id="1.10.287.1060">
    <property type="entry name" value="ESAT-6-like"/>
    <property type="match status" value="1"/>
</dbReference>
<evidence type="ECO:0000313" key="1">
    <source>
        <dbReference type="EMBL" id="MQS18134.1"/>
    </source>
</evidence>
<dbReference type="AlphaFoldDB" id="A0A6N7L6C3"/>
<dbReference type="Proteomes" id="UP000450000">
    <property type="component" value="Unassembled WGS sequence"/>
</dbReference>
<dbReference type="RefSeq" id="WP_153472301.1">
    <property type="nucleotide sequence ID" value="NZ_WBOF01000015.1"/>
</dbReference>